<protein>
    <recommendedName>
        <fullName evidence="1">DDE-1 domain-containing protein</fullName>
    </recommendedName>
</protein>
<reference evidence="2 3" key="1">
    <citation type="submission" date="2018-06" db="EMBL/GenBank/DDBJ databases">
        <title>Complete Genomes of Monosporascus.</title>
        <authorList>
            <person name="Robinson A.J."/>
            <person name="Natvig D.O."/>
        </authorList>
    </citation>
    <scope>NUCLEOTIDE SEQUENCE [LARGE SCALE GENOMIC DNA]</scope>
    <source>
        <strain evidence="2 3">CBS 609.92</strain>
    </source>
</reference>
<accession>A0ABY0H5C7</accession>
<dbReference type="Pfam" id="PF03184">
    <property type="entry name" value="DDE_1"/>
    <property type="match status" value="1"/>
</dbReference>
<proteinExistence type="predicted"/>
<feature type="domain" description="DDE-1" evidence="1">
    <location>
        <begin position="39"/>
        <end position="180"/>
    </location>
</feature>
<evidence type="ECO:0000313" key="3">
    <source>
        <dbReference type="Proteomes" id="UP000294003"/>
    </source>
</evidence>
<dbReference type="InterPro" id="IPR036361">
    <property type="entry name" value="SAP_dom_sf"/>
</dbReference>
<dbReference type="Proteomes" id="UP000294003">
    <property type="component" value="Unassembled WGS sequence"/>
</dbReference>
<dbReference type="EMBL" id="QJNS01000230">
    <property type="protein sequence ID" value="RYO82062.1"/>
    <property type="molecule type" value="Genomic_DNA"/>
</dbReference>
<name>A0ABY0H5C7_9PEZI</name>
<sequence length="345" mass="39712">MDETPLPFEYVDGYTYSLKGLRSVTAKSDRSGWDKRQATLVLFIWADGRGRERLKPMIIFRGAPGERSQIPDEEKKQYAAGVKVLFNEKAYNNEEIMTSIVNDLGEYADGEDTLLVMDVAAFHKTPKLMELLRGYRITTALIPPGCTSLLQPLDTAINGPFKQWLAEFASRYIAKKEDHHFQQHGRPMVWSVSDRRIMTTHIIQQAWERLHRREFLVQKAFRECGISIRPDGSEDSLINIKDIANSEIDFTGWETADNSVPEGYESVSEALNIHHRFRHAAEDYLRQRVDWRKFTVLKLTEACKANGLKAARKKDDLVKLLEEWEERVIQEELAAIILIIITIFA</sequence>
<gene>
    <name evidence="2" type="ORF">DL762_006794</name>
</gene>
<organism evidence="2 3">
    <name type="scientific">Monosporascus cannonballus</name>
    <dbReference type="NCBI Taxonomy" id="155416"/>
    <lineage>
        <taxon>Eukaryota</taxon>
        <taxon>Fungi</taxon>
        <taxon>Dikarya</taxon>
        <taxon>Ascomycota</taxon>
        <taxon>Pezizomycotina</taxon>
        <taxon>Sordariomycetes</taxon>
        <taxon>Xylariomycetidae</taxon>
        <taxon>Xylariales</taxon>
        <taxon>Xylariales incertae sedis</taxon>
        <taxon>Monosporascus</taxon>
    </lineage>
</organism>
<keyword evidence="3" id="KW-1185">Reference proteome</keyword>
<comment type="caution">
    <text evidence="2">The sequence shown here is derived from an EMBL/GenBank/DDBJ whole genome shotgun (WGS) entry which is preliminary data.</text>
</comment>
<dbReference type="InterPro" id="IPR004875">
    <property type="entry name" value="DDE_SF_endonuclease_dom"/>
</dbReference>
<dbReference type="Gene3D" id="1.10.720.30">
    <property type="entry name" value="SAP domain"/>
    <property type="match status" value="1"/>
</dbReference>
<evidence type="ECO:0000313" key="2">
    <source>
        <dbReference type="EMBL" id="RYO82062.1"/>
    </source>
</evidence>
<evidence type="ECO:0000259" key="1">
    <source>
        <dbReference type="Pfam" id="PF03184"/>
    </source>
</evidence>